<dbReference type="Gene3D" id="3.40.50.720">
    <property type="entry name" value="NAD(P)-binding Rossmann-like Domain"/>
    <property type="match status" value="1"/>
</dbReference>
<name>A0A9P6E137_9AGAM</name>
<dbReference type="AlphaFoldDB" id="A0A9P6E137"/>
<proteinExistence type="predicted"/>
<gene>
    <name evidence="1" type="ORF">BS47DRAFT_1388987</name>
</gene>
<dbReference type="OrthoDB" id="333024at2759"/>
<evidence type="ECO:0000313" key="2">
    <source>
        <dbReference type="Proteomes" id="UP000886523"/>
    </source>
</evidence>
<organism evidence="1 2">
    <name type="scientific">Hydnum rufescens UP504</name>
    <dbReference type="NCBI Taxonomy" id="1448309"/>
    <lineage>
        <taxon>Eukaryota</taxon>
        <taxon>Fungi</taxon>
        <taxon>Dikarya</taxon>
        <taxon>Basidiomycota</taxon>
        <taxon>Agaricomycotina</taxon>
        <taxon>Agaricomycetes</taxon>
        <taxon>Cantharellales</taxon>
        <taxon>Hydnaceae</taxon>
        <taxon>Hydnum</taxon>
    </lineage>
</organism>
<dbReference type="EMBL" id="MU128924">
    <property type="protein sequence ID" value="KAF9518588.1"/>
    <property type="molecule type" value="Genomic_DNA"/>
</dbReference>
<dbReference type="Proteomes" id="UP000886523">
    <property type="component" value="Unassembled WGS sequence"/>
</dbReference>
<evidence type="ECO:0000313" key="1">
    <source>
        <dbReference type="EMBL" id="KAF9518588.1"/>
    </source>
</evidence>
<protein>
    <submittedName>
        <fullName evidence="1">Uncharacterized protein</fullName>
    </submittedName>
</protein>
<comment type="caution">
    <text evidence="1">The sequence shown here is derived from an EMBL/GenBank/DDBJ whole genome shotgun (WGS) entry which is preliminary data.</text>
</comment>
<accession>A0A9P6E137</accession>
<reference evidence="1" key="1">
    <citation type="journal article" date="2020" name="Nat. Commun.">
        <title>Large-scale genome sequencing of mycorrhizal fungi provides insights into the early evolution of symbiotic traits.</title>
        <authorList>
            <person name="Miyauchi S."/>
            <person name="Kiss E."/>
            <person name="Kuo A."/>
            <person name="Drula E."/>
            <person name="Kohler A."/>
            <person name="Sanchez-Garcia M."/>
            <person name="Morin E."/>
            <person name="Andreopoulos B."/>
            <person name="Barry K.W."/>
            <person name="Bonito G."/>
            <person name="Buee M."/>
            <person name="Carver A."/>
            <person name="Chen C."/>
            <person name="Cichocki N."/>
            <person name="Clum A."/>
            <person name="Culley D."/>
            <person name="Crous P.W."/>
            <person name="Fauchery L."/>
            <person name="Girlanda M."/>
            <person name="Hayes R.D."/>
            <person name="Keri Z."/>
            <person name="LaButti K."/>
            <person name="Lipzen A."/>
            <person name="Lombard V."/>
            <person name="Magnuson J."/>
            <person name="Maillard F."/>
            <person name="Murat C."/>
            <person name="Nolan M."/>
            <person name="Ohm R.A."/>
            <person name="Pangilinan J."/>
            <person name="Pereira M.F."/>
            <person name="Perotto S."/>
            <person name="Peter M."/>
            <person name="Pfister S."/>
            <person name="Riley R."/>
            <person name="Sitrit Y."/>
            <person name="Stielow J.B."/>
            <person name="Szollosi G."/>
            <person name="Zifcakova L."/>
            <person name="Stursova M."/>
            <person name="Spatafora J.W."/>
            <person name="Tedersoo L."/>
            <person name="Vaario L.M."/>
            <person name="Yamada A."/>
            <person name="Yan M."/>
            <person name="Wang P."/>
            <person name="Xu J."/>
            <person name="Bruns T."/>
            <person name="Baldrian P."/>
            <person name="Vilgalys R."/>
            <person name="Dunand C."/>
            <person name="Henrissat B."/>
            <person name="Grigoriev I.V."/>
            <person name="Hibbett D."/>
            <person name="Nagy L.G."/>
            <person name="Martin F.M."/>
        </authorList>
    </citation>
    <scope>NUCLEOTIDE SEQUENCE</scope>
    <source>
        <strain evidence="1">UP504</strain>
    </source>
</reference>
<keyword evidence="2" id="KW-1185">Reference proteome</keyword>
<sequence>MSLGHRLDYFVSSFRHDLTLHTSRITDRLYEPSIACARNVSGRVYGVSGGLFQSVYTSGWAANRARGVLASTMYDAYSIPDVVAADAQVQTLLDLDDTGMPSFLREASIQPGTRIGHYQQWKVIDEVKGAGKERGCMHWDDVHEFGWVYTGDLKPDTRSKSPVM</sequence>